<evidence type="ECO:0000256" key="1">
    <source>
        <dbReference type="SAM" id="Coils"/>
    </source>
</evidence>
<feature type="coiled-coil region" evidence="1">
    <location>
        <begin position="235"/>
        <end position="300"/>
    </location>
</feature>
<dbReference type="Gene3D" id="1.10.287.1490">
    <property type="match status" value="1"/>
</dbReference>
<proteinExistence type="predicted"/>
<keyword evidence="1" id="KW-0175">Coiled coil</keyword>
<dbReference type="AlphaFoldDB" id="A0AAD8LH20"/>
<name>A0AAD8LH20_TARER</name>
<feature type="coiled-coil region" evidence="1">
    <location>
        <begin position="336"/>
        <end position="398"/>
    </location>
</feature>
<evidence type="ECO:0000313" key="3">
    <source>
        <dbReference type="Proteomes" id="UP001229421"/>
    </source>
</evidence>
<feature type="coiled-coil region" evidence="1">
    <location>
        <begin position="91"/>
        <end position="202"/>
    </location>
</feature>
<comment type="caution">
    <text evidence="2">The sequence shown here is derived from an EMBL/GenBank/DDBJ whole genome shotgun (WGS) entry which is preliminary data.</text>
</comment>
<dbReference type="EMBL" id="JAUHHV010000001">
    <property type="protein sequence ID" value="KAK1441382.1"/>
    <property type="molecule type" value="Genomic_DNA"/>
</dbReference>
<gene>
    <name evidence="2" type="ORF">QVD17_07232</name>
</gene>
<organism evidence="2 3">
    <name type="scientific">Tagetes erecta</name>
    <name type="common">African marigold</name>
    <dbReference type="NCBI Taxonomy" id="13708"/>
    <lineage>
        <taxon>Eukaryota</taxon>
        <taxon>Viridiplantae</taxon>
        <taxon>Streptophyta</taxon>
        <taxon>Embryophyta</taxon>
        <taxon>Tracheophyta</taxon>
        <taxon>Spermatophyta</taxon>
        <taxon>Magnoliopsida</taxon>
        <taxon>eudicotyledons</taxon>
        <taxon>Gunneridae</taxon>
        <taxon>Pentapetalae</taxon>
        <taxon>asterids</taxon>
        <taxon>campanulids</taxon>
        <taxon>Asterales</taxon>
        <taxon>Asteraceae</taxon>
        <taxon>Asteroideae</taxon>
        <taxon>Heliantheae alliance</taxon>
        <taxon>Tageteae</taxon>
        <taxon>Tagetes</taxon>
    </lineage>
</organism>
<protein>
    <submittedName>
        <fullName evidence="2">Uncharacterized protein</fullName>
    </submittedName>
</protein>
<dbReference type="Proteomes" id="UP001229421">
    <property type="component" value="Unassembled WGS sequence"/>
</dbReference>
<accession>A0AAD8LH20</accession>
<evidence type="ECO:0000313" key="2">
    <source>
        <dbReference type="EMBL" id="KAK1441382.1"/>
    </source>
</evidence>
<reference evidence="2" key="1">
    <citation type="journal article" date="2023" name="bioRxiv">
        <title>Improved chromosome-level genome assembly for marigold (Tagetes erecta).</title>
        <authorList>
            <person name="Jiang F."/>
            <person name="Yuan L."/>
            <person name="Wang S."/>
            <person name="Wang H."/>
            <person name="Xu D."/>
            <person name="Wang A."/>
            <person name="Fan W."/>
        </authorList>
    </citation>
    <scope>NUCLEOTIDE SEQUENCE</scope>
    <source>
        <strain evidence="2">WSJ</strain>
        <tissue evidence="2">Leaf</tissue>
    </source>
</reference>
<sequence>MDNASLQLEMNNVLAEKAVMLEIEKSMAFVFMTSQVNQLAEKSESERSVREKELEIEDLNRRLCSQLVEIDEARDVSARVSDERDEISARLDARVQEVNELLLKVTELEKNEARVLNEVMELKMENTASERQIESIIKENDDLQTGLIVSNGLVEQLQRNIAKLDEEKKTIADEKIAQDSHNLELQASVDELKKLIESMRINEVTLLRKVADLEKKYAESSRTEVEMKTEIDVLVEEKSLVDKDLEAAMNELEQRKLLYERIVNERRELEDAKREGESEIANTRKQLDALNDIISSLKMTNVSQSEKVKEMEVEVGRYKSLFDETAMEKNEAMKQLDNEKGIIAEFKQTVTRMENEMKDLNKKVATLRTENEKHLHEKKQLEDECAGLVKEVGDLEARFAESRTEFDGKLGAAEANSKRVLNIWKKTVSVCDGESDVNEENIMEDGIKEHVAGIEAIKRAFKDKECRLEEMKRQIELFKSSMDEARKEKNFWTMVSSATTLLATVASLAYVSRAQ</sequence>
<keyword evidence="3" id="KW-1185">Reference proteome</keyword>
<feature type="coiled-coil region" evidence="1">
    <location>
        <begin position="454"/>
        <end position="488"/>
    </location>
</feature>